<dbReference type="Proteomes" id="UP000663400">
    <property type="component" value="Chromosome"/>
</dbReference>
<keyword evidence="5" id="KW-0808">Transferase</keyword>
<dbReference type="InterPro" id="IPR005467">
    <property type="entry name" value="His_kinase_dom"/>
</dbReference>
<dbReference type="InterPro" id="IPR003018">
    <property type="entry name" value="GAF"/>
</dbReference>
<dbReference type="Gene3D" id="3.30.450.40">
    <property type="match status" value="1"/>
</dbReference>
<dbReference type="PRINTS" id="PR00344">
    <property type="entry name" value="BCTRLSENSOR"/>
</dbReference>
<dbReference type="InterPro" id="IPR036097">
    <property type="entry name" value="HisK_dim/P_sf"/>
</dbReference>
<dbReference type="GO" id="GO:0016301">
    <property type="term" value="F:kinase activity"/>
    <property type="evidence" value="ECO:0007669"/>
    <property type="project" value="UniProtKB-KW"/>
</dbReference>
<dbReference type="InterPro" id="IPR004358">
    <property type="entry name" value="Sig_transdc_His_kin-like_C"/>
</dbReference>
<name>A0ABX7R8T5_9GAMM</name>
<dbReference type="InterPro" id="IPR003661">
    <property type="entry name" value="HisK_dim/P_dom"/>
</dbReference>
<dbReference type="SMART" id="SM00387">
    <property type="entry name" value="HATPase_c"/>
    <property type="match status" value="1"/>
</dbReference>
<keyword evidence="6" id="KW-1185">Reference proteome</keyword>
<sequence>MSSYDRQPHLLAEIDATALLQSRPRRTPDWRQEAEALASLAEVFAEAPEKLAQALVEAAVSMTGAQAAGISIDEVHSVPRVFRWVATAGTYSRYINGTMPWDFSPCGEVVRRDAPILMREMQKLYAYVKELNEPPHEVLLVPFRHRGAPVGTVWVVSHDERKHFDSEDLRIVQTLTRFAAAGVETAGLVKHLSAANAAQADELADHAKRDASKDRFMALLAHEMRTPLSAISLNAQLIKRVGGDAGRRDAAVAILERQTRFMTALIRDMTDVVAIREGKLSLSMAAIAIQDVVAGALDACGDQMRSKGQQLHLHIPEEAVVVEGDIVRLTQVVVNLVNNAIKYTPEHGRIEIDVVRGEHSLALSVSDSGIGIDSSQISGIFDMYMQVQVDDRPVDSGLGIGLWLVKQIVRLHRGDVSAASEGLGKGSTFTVTLPIRHARL</sequence>
<evidence type="ECO:0000256" key="3">
    <source>
        <dbReference type="ARBA" id="ARBA00022553"/>
    </source>
</evidence>
<dbReference type="InterPro" id="IPR029016">
    <property type="entry name" value="GAF-like_dom_sf"/>
</dbReference>
<accession>A0ABX7R8T5</accession>
<dbReference type="Gene3D" id="3.30.565.10">
    <property type="entry name" value="Histidine kinase-like ATPase, C-terminal domain"/>
    <property type="match status" value="1"/>
</dbReference>
<reference evidence="5 6" key="1">
    <citation type="submission" date="2021-02" db="EMBL/GenBank/DDBJ databases">
        <title>Lysobacter arenosi sp. nov., isolated from soil of gangwondo yeongwol, south Korea.</title>
        <authorList>
            <person name="Kim K.R."/>
            <person name="Kim K.H."/>
            <person name="Jeon C.O."/>
        </authorList>
    </citation>
    <scope>NUCLEOTIDE SEQUENCE [LARGE SCALE GENOMIC DNA]</scope>
    <source>
        <strain evidence="5 6">R7</strain>
    </source>
</reference>
<keyword evidence="5" id="KW-0418">Kinase</keyword>
<evidence type="ECO:0000256" key="1">
    <source>
        <dbReference type="ARBA" id="ARBA00000085"/>
    </source>
</evidence>
<dbReference type="Pfam" id="PF02518">
    <property type="entry name" value="HATPase_c"/>
    <property type="match status" value="1"/>
</dbReference>
<dbReference type="PANTHER" id="PTHR43547:SF2">
    <property type="entry name" value="HYBRID SIGNAL TRANSDUCTION HISTIDINE KINASE C"/>
    <property type="match status" value="1"/>
</dbReference>
<dbReference type="EMBL" id="CP071517">
    <property type="protein sequence ID" value="QSX73831.1"/>
    <property type="molecule type" value="Genomic_DNA"/>
</dbReference>
<dbReference type="InterPro" id="IPR003594">
    <property type="entry name" value="HATPase_dom"/>
</dbReference>
<dbReference type="InterPro" id="IPR036890">
    <property type="entry name" value="HATPase_C_sf"/>
</dbReference>
<dbReference type="EC" id="2.7.13.3" evidence="2"/>
<dbReference type="Pfam" id="PF00512">
    <property type="entry name" value="HisKA"/>
    <property type="match status" value="1"/>
</dbReference>
<comment type="catalytic activity">
    <reaction evidence="1">
        <text>ATP + protein L-histidine = ADP + protein N-phospho-L-histidine.</text>
        <dbReference type="EC" id="2.7.13.3"/>
    </reaction>
</comment>
<proteinExistence type="predicted"/>
<dbReference type="SUPFAM" id="SSF55781">
    <property type="entry name" value="GAF domain-like"/>
    <property type="match status" value="1"/>
</dbReference>
<dbReference type="SMART" id="SM00388">
    <property type="entry name" value="HisKA"/>
    <property type="match status" value="1"/>
</dbReference>
<dbReference type="Pfam" id="PF13185">
    <property type="entry name" value="GAF_2"/>
    <property type="match status" value="1"/>
</dbReference>
<dbReference type="CDD" id="cd00082">
    <property type="entry name" value="HisKA"/>
    <property type="match status" value="1"/>
</dbReference>
<evidence type="ECO:0000256" key="2">
    <source>
        <dbReference type="ARBA" id="ARBA00012438"/>
    </source>
</evidence>
<evidence type="ECO:0000313" key="6">
    <source>
        <dbReference type="Proteomes" id="UP000663400"/>
    </source>
</evidence>
<keyword evidence="3" id="KW-0597">Phosphoprotein</keyword>
<dbReference type="SUPFAM" id="SSF47384">
    <property type="entry name" value="Homodimeric domain of signal transducing histidine kinase"/>
    <property type="match status" value="1"/>
</dbReference>
<gene>
    <name evidence="5" type="ORF">HIV01_011345</name>
</gene>
<evidence type="ECO:0000259" key="4">
    <source>
        <dbReference type="PROSITE" id="PS50109"/>
    </source>
</evidence>
<dbReference type="PROSITE" id="PS50109">
    <property type="entry name" value="HIS_KIN"/>
    <property type="match status" value="1"/>
</dbReference>
<organism evidence="5 6">
    <name type="scientific">Lysobacter arenosi</name>
    <dbReference type="NCBI Taxonomy" id="2795387"/>
    <lineage>
        <taxon>Bacteria</taxon>
        <taxon>Pseudomonadati</taxon>
        <taxon>Pseudomonadota</taxon>
        <taxon>Gammaproteobacteria</taxon>
        <taxon>Lysobacterales</taxon>
        <taxon>Lysobacteraceae</taxon>
        <taxon>Lysobacter</taxon>
    </lineage>
</organism>
<dbReference type="SMART" id="SM00065">
    <property type="entry name" value="GAF"/>
    <property type="match status" value="1"/>
</dbReference>
<dbReference type="Gene3D" id="1.10.287.130">
    <property type="match status" value="1"/>
</dbReference>
<feature type="domain" description="Histidine kinase" evidence="4">
    <location>
        <begin position="219"/>
        <end position="437"/>
    </location>
</feature>
<evidence type="ECO:0000313" key="5">
    <source>
        <dbReference type="EMBL" id="QSX73831.1"/>
    </source>
</evidence>
<dbReference type="SUPFAM" id="SSF55874">
    <property type="entry name" value="ATPase domain of HSP90 chaperone/DNA topoisomerase II/histidine kinase"/>
    <property type="match status" value="1"/>
</dbReference>
<protein>
    <recommendedName>
        <fullName evidence="2">histidine kinase</fullName>
        <ecNumber evidence="2">2.7.13.3</ecNumber>
    </recommendedName>
</protein>
<dbReference type="RefSeq" id="WP_200607188.1">
    <property type="nucleotide sequence ID" value="NZ_CP071517.1"/>
</dbReference>
<dbReference type="PANTHER" id="PTHR43547">
    <property type="entry name" value="TWO-COMPONENT HISTIDINE KINASE"/>
    <property type="match status" value="1"/>
</dbReference>